<dbReference type="Proteomes" id="UP000013827">
    <property type="component" value="Unassembled WGS sequence"/>
</dbReference>
<evidence type="ECO:0000313" key="2">
    <source>
        <dbReference type="Proteomes" id="UP000013827"/>
    </source>
</evidence>
<name>A0A0D3K863_EMIH1</name>
<dbReference type="PANTHER" id="PTHR35560:SF3">
    <property type="entry name" value="PEPTIDASE S9 PROLYL OLIGOPEPTIDASE CATALYTIC DOMAIN-CONTAINING PROTEIN"/>
    <property type="match status" value="1"/>
</dbReference>
<protein>
    <submittedName>
        <fullName evidence="1">Uncharacterized protein</fullName>
    </submittedName>
</protein>
<dbReference type="GeneID" id="17277223"/>
<dbReference type="EnsemblProtists" id="EOD31948">
    <property type="protein sequence ID" value="EOD31948"/>
    <property type="gene ID" value="EMIHUDRAFT_231200"/>
</dbReference>
<dbReference type="PaxDb" id="2903-EOD31948"/>
<reference evidence="2" key="1">
    <citation type="journal article" date="2013" name="Nature">
        <title>Pan genome of the phytoplankton Emiliania underpins its global distribution.</title>
        <authorList>
            <person name="Read B.A."/>
            <person name="Kegel J."/>
            <person name="Klute M.J."/>
            <person name="Kuo A."/>
            <person name="Lefebvre S.C."/>
            <person name="Maumus F."/>
            <person name="Mayer C."/>
            <person name="Miller J."/>
            <person name="Monier A."/>
            <person name="Salamov A."/>
            <person name="Young J."/>
            <person name="Aguilar M."/>
            <person name="Claverie J.M."/>
            <person name="Frickenhaus S."/>
            <person name="Gonzalez K."/>
            <person name="Herman E.K."/>
            <person name="Lin Y.C."/>
            <person name="Napier J."/>
            <person name="Ogata H."/>
            <person name="Sarno A.F."/>
            <person name="Shmutz J."/>
            <person name="Schroeder D."/>
            <person name="de Vargas C."/>
            <person name="Verret F."/>
            <person name="von Dassow P."/>
            <person name="Valentin K."/>
            <person name="Van de Peer Y."/>
            <person name="Wheeler G."/>
            <person name="Dacks J.B."/>
            <person name="Delwiche C.F."/>
            <person name="Dyhrman S.T."/>
            <person name="Glockner G."/>
            <person name="John U."/>
            <person name="Richards T."/>
            <person name="Worden A.Z."/>
            <person name="Zhang X."/>
            <person name="Grigoriev I.V."/>
            <person name="Allen A.E."/>
            <person name="Bidle K."/>
            <person name="Borodovsky M."/>
            <person name="Bowler C."/>
            <person name="Brownlee C."/>
            <person name="Cock J.M."/>
            <person name="Elias M."/>
            <person name="Gladyshev V.N."/>
            <person name="Groth M."/>
            <person name="Guda C."/>
            <person name="Hadaegh A."/>
            <person name="Iglesias-Rodriguez M.D."/>
            <person name="Jenkins J."/>
            <person name="Jones B.M."/>
            <person name="Lawson T."/>
            <person name="Leese F."/>
            <person name="Lindquist E."/>
            <person name="Lobanov A."/>
            <person name="Lomsadze A."/>
            <person name="Malik S.B."/>
            <person name="Marsh M.E."/>
            <person name="Mackinder L."/>
            <person name="Mock T."/>
            <person name="Mueller-Roeber B."/>
            <person name="Pagarete A."/>
            <person name="Parker M."/>
            <person name="Probert I."/>
            <person name="Quesneville H."/>
            <person name="Raines C."/>
            <person name="Rensing S.A."/>
            <person name="Riano-Pachon D.M."/>
            <person name="Richier S."/>
            <person name="Rokitta S."/>
            <person name="Shiraiwa Y."/>
            <person name="Soanes D.M."/>
            <person name="van der Giezen M."/>
            <person name="Wahlund T.M."/>
            <person name="Williams B."/>
            <person name="Wilson W."/>
            <person name="Wolfe G."/>
            <person name="Wurch L.L."/>
        </authorList>
    </citation>
    <scope>NUCLEOTIDE SEQUENCE</scope>
</reference>
<dbReference type="OMA" id="MVPLEAK"/>
<dbReference type="InterPro" id="IPR029058">
    <property type="entry name" value="AB_hydrolase_fold"/>
</dbReference>
<evidence type="ECO:0000313" key="1">
    <source>
        <dbReference type="EnsemblProtists" id="EOD31948"/>
    </source>
</evidence>
<sequence>MIQRWSVLSAEGAYGVTRLGVPLRIVVGAPSSVLYLDSTRPAQSCSPEKNTGPHHVCTSFSVPKENCNGYDEYGHGLGNIQGSWASEWQSALLDRFATKNIRYFGELDTVSCIVGACDGSCATMLTRNRVQSLAAAAKLCELPMMQMELPEWGCVE</sequence>
<dbReference type="PANTHER" id="PTHR35560">
    <property type="entry name" value="BLL0132 PROTEIN"/>
    <property type="match status" value="1"/>
</dbReference>
<reference evidence="1" key="2">
    <citation type="submission" date="2024-10" db="UniProtKB">
        <authorList>
            <consortium name="EnsemblProtists"/>
        </authorList>
    </citation>
    <scope>IDENTIFICATION</scope>
</reference>
<keyword evidence="2" id="KW-1185">Reference proteome</keyword>
<proteinExistence type="predicted"/>
<dbReference type="AlphaFoldDB" id="A0A0D3K863"/>
<dbReference type="Gene3D" id="3.40.50.1820">
    <property type="entry name" value="alpha/beta hydrolase"/>
    <property type="match status" value="1"/>
</dbReference>
<organism evidence="1 2">
    <name type="scientific">Emiliania huxleyi (strain CCMP1516)</name>
    <dbReference type="NCBI Taxonomy" id="280463"/>
    <lineage>
        <taxon>Eukaryota</taxon>
        <taxon>Haptista</taxon>
        <taxon>Haptophyta</taxon>
        <taxon>Prymnesiophyceae</taxon>
        <taxon>Isochrysidales</taxon>
        <taxon>Noelaerhabdaceae</taxon>
        <taxon>Emiliania</taxon>
    </lineage>
</organism>
<accession>A0A0D3K863</accession>
<dbReference type="RefSeq" id="XP_005784377.1">
    <property type="nucleotide sequence ID" value="XM_005784320.1"/>
</dbReference>
<dbReference type="KEGG" id="ehx:EMIHUDRAFT_231200"/>
<dbReference type="HOGENOM" id="CLU_1690024_0_0_1"/>